<feature type="region of interest" description="Disordered" evidence="1">
    <location>
        <begin position="1"/>
        <end position="28"/>
    </location>
</feature>
<evidence type="ECO:0000313" key="3">
    <source>
        <dbReference type="Proteomes" id="UP001066276"/>
    </source>
</evidence>
<protein>
    <submittedName>
        <fullName evidence="2">Uncharacterized protein</fullName>
    </submittedName>
</protein>
<evidence type="ECO:0000313" key="2">
    <source>
        <dbReference type="EMBL" id="KAJ1204714.1"/>
    </source>
</evidence>
<evidence type="ECO:0000256" key="1">
    <source>
        <dbReference type="SAM" id="MobiDB-lite"/>
    </source>
</evidence>
<dbReference type="AlphaFoldDB" id="A0AAV7VXK3"/>
<accession>A0AAV7VXK3</accession>
<feature type="region of interest" description="Disordered" evidence="1">
    <location>
        <begin position="90"/>
        <end position="112"/>
    </location>
</feature>
<proteinExistence type="predicted"/>
<gene>
    <name evidence="2" type="ORF">NDU88_000153</name>
</gene>
<reference evidence="2" key="1">
    <citation type="journal article" date="2022" name="bioRxiv">
        <title>Sequencing and chromosome-scale assembly of the giantPleurodeles waltlgenome.</title>
        <authorList>
            <person name="Brown T."/>
            <person name="Elewa A."/>
            <person name="Iarovenko S."/>
            <person name="Subramanian E."/>
            <person name="Araus A.J."/>
            <person name="Petzold A."/>
            <person name="Susuki M."/>
            <person name="Suzuki K.-i.T."/>
            <person name="Hayashi T."/>
            <person name="Toyoda A."/>
            <person name="Oliveira C."/>
            <person name="Osipova E."/>
            <person name="Leigh N.D."/>
            <person name="Simon A."/>
            <person name="Yun M.H."/>
        </authorList>
    </citation>
    <scope>NUCLEOTIDE SEQUENCE</scope>
    <source>
        <strain evidence="2">20211129_DDA</strain>
        <tissue evidence="2">Liver</tissue>
    </source>
</reference>
<organism evidence="2 3">
    <name type="scientific">Pleurodeles waltl</name>
    <name type="common">Iberian ribbed newt</name>
    <dbReference type="NCBI Taxonomy" id="8319"/>
    <lineage>
        <taxon>Eukaryota</taxon>
        <taxon>Metazoa</taxon>
        <taxon>Chordata</taxon>
        <taxon>Craniata</taxon>
        <taxon>Vertebrata</taxon>
        <taxon>Euteleostomi</taxon>
        <taxon>Amphibia</taxon>
        <taxon>Batrachia</taxon>
        <taxon>Caudata</taxon>
        <taxon>Salamandroidea</taxon>
        <taxon>Salamandridae</taxon>
        <taxon>Pleurodelinae</taxon>
        <taxon>Pleurodeles</taxon>
    </lineage>
</organism>
<comment type="caution">
    <text evidence="2">The sequence shown here is derived from an EMBL/GenBank/DDBJ whole genome shotgun (WGS) entry which is preliminary data.</text>
</comment>
<name>A0AAV7VXK3_PLEWA</name>
<dbReference type="Proteomes" id="UP001066276">
    <property type="component" value="Chromosome 1_2"/>
</dbReference>
<sequence length="157" mass="17332">MDTARRLRMSRSGPGSKGRTSGRKAHHQANSLCCETVGKAGHWIGGLMEAFSGQGHTENTVGLVQPRRSLRSLRKALSCVGGSPTGVRRLEPGSREAKGAPIERRPTESEGDRHRAMLTVGSRSCFPYADYYRPPQGRSALEAQDYSCRGLTWWLRY</sequence>
<dbReference type="EMBL" id="JANPWB010000002">
    <property type="protein sequence ID" value="KAJ1204714.1"/>
    <property type="molecule type" value="Genomic_DNA"/>
</dbReference>
<keyword evidence="3" id="KW-1185">Reference proteome</keyword>